<feature type="coiled-coil region" evidence="4">
    <location>
        <begin position="480"/>
        <end position="514"/>
    </location>
</feature>
<reference evidence="7" key="2">
    <citation type="submission" date="2025-09" db="UniProtKB">
        <authorList>
            <consortium name="Ensembl"/>
        </authorList>
    </citation>
    <scope>IDENTIFICATION</scope>
</reference>
<evidence type="ECO:0000313" key="7">
    <source>
        <dbReference type="Ensembl" id="ENSNMLP00000020220.1"/>
    </source>
</evidence>
<dbReference type="Pfam" id="PF15908">
    <property type="entry name" value="HMMR_C"/>
    <property type="match status" value="1"/>
</dbReference>
<feature type="compositionally biased region" description="Basic and acidic residues" evidence="5">
    <location>
        <begin position="25"/>
        <end position="42"/>
    </location>
</feature>
<evidence type="ECO:0000256" key="2">
    <source>
        <dbReference type="ARBA" id="ARBA00022490"/>
    </source>
</evidence>
<dbReference type="InterPro" id="IPR031794">
    <property type="entry name" value="HMMR_C"/>
</dbReference>
<feature type="region of interest" description="Disordered" evidence="5">
    <location>
        <begin position="1"/>
        <end position="55"/>
    </location>
</feature>
<evidence type="ECO:0000256" key="5">
    <source>
        <dbReference type="SAM" id="MobiDB-lite"/>
    </source>
</evidence>
<comment type="subcellular location">
    <subcellularLocation>
        <location evidence="1">Cytoplasm</location>
        <location evidence="1">Cytoskeleton</location>
        <location evidence="1">Spindle</location>
    </subcellularLocation>
</comment>
<dbReference type="GO" id="GO:0005819">
    <property type="term" value="C:spindle"/>
    <property type="evidence" value="ECO:0007669"/>
    <property type="project" value="UniProtKB-SubCell"/>
</dbReference>
<evidence type="ECO:0000256" key="3">
    <source>
        <dbReference type="ARBA" id="ARBA00023212"/>
    </source>
</evidence>
<feature type="coiled-coil region" evidence="4">
    <location>
        <begin position="185"/>
        <end position="429"/>
    </location>
</feature>
<keyword evidence="3" id="KW-0206">Cytoskeleton</keyword>
<dbReference type="Pfam" id="PF15905">
    <property type="entry name" value="HMMR_N"/>
    <property type="match status" value="1"/>
</dbReference>
<evidence type="ECO:0000259" key="6">
    <source>
        <dbReference type="Pfam" id="PF15908"/>
    </source>
</evidence>
<keyword evidence="2" id="KW-0963">Cytoplasm</keyword>
<evidence type="ECO:0000313" key="8">
    <source>
        <dbReference type="Proteomes" id="UP000694523"/>
    </source>
</evidence>
<dbReference type="PANTHER" id="PTHR18956:SF6">
    <property type="entry name" value="HYALURONAN MEDIATED MOTILITY RECEPTOR"/>
    <property type="match status" value="1"/>
</dbReference>
<dbReference type="Proteomes" id="UP000694523">
    <property type="component" value="Unplaced"/>
</dbReference>
<evidence type="ECO:0000256" key="1">
    <source>
        <dbReference type="ARBA" id="ARBA00004186"/>
    </source>
</evidence>
<dbReference type="Ensembl" id="ENSNMLT00000022691.1">
    <property type="protein sequence ID" value="ENSNMLP00000020220.1"/>
    <property type="gene ID" value="ENSNMLG00000013204.1"/>
</dbReference>
<proteinExistence type="predicted"/>
<dbReference type="GO" id="GO:0016020">
    <property type="term" value="C:membrane"/>
    <property type="evidence" value="ECO:0007669"/>
    <property type="project" value="TreeGrafter"/>
</dbReference>
<keyword evidence="8" id="KW-1185">Reference proteome</keyword>
<reference evidence="7" key="1">
    <citation type="submission" date="2025-08" db="UniProtKB">
        <authorList>
            <consortium name="Ensembl"/>
        </authorList>
    </citation>
    <scope>IDENTIFICATION</scope>
</reference>
<feature type="coiled-coil region" evidence="4">
    <location>
        <begin position="101"/>
        <end position="156"/>
    </location>
</feature>
<sequence>MSFSKAPLKRFNDHVGCAPPPGTYDPKHEERKGAASFDKSEPHAFLLPPSPSRAPCMSPIRRTMSADGLADGGSAKKEKTAMSIDMKQQKLLEKEILGAAAGEQDRRLQALQDDLKKAEAKLLAAVREKTTLTANVTSLERQRAELKKINEFLKNKSYFFPKAVQLRVPITMSLTRTMALVCVHCRQHQSDIERQMARLEDELRQKEEETQAYRQDFDLSKQVLRETEMRLESQELELETSKESVKHLENQMKSVNEELQAAHTTVHQQEAELSRVREVLRRTEKELDERVAHLEQRCHLAEEDRSMTRTEGLNRAEELKAEINALTEAKKEEENKQIQLQEEHSAITEELTKEKVTCLHLTVNGEREESEQKMGQLKEELEEVLGELAVLEGEEQRRRELLTQNREEMEKLQTENMGLEKQLNDTLEQLLGCAQLNAFAAEKNALLNEKGANQEELNKLSDAYARLMGHQNQKQKIKHIVKLKDENLTLKQELSKLRTQVFCQKREMEQLKLQLPGSTRRFDPTKAFQHDKENMELFCGSFYPQSRVC</sequence>
<dbReference type="InterPro" id="IPR026203">
    <property type="entry name" value="IHABP"/>
</dbReference>
<evidence type="ECO:0000256" key="4">
    <source>
        <dbReference type="SAM" id="Coils"/>
    </source>
</evidence>
<dbReference type="PANTHER" id="PTHR18956">
    <property type="entry name" value="HYALURONAN MEDIATED MOTILITY RECEPTOR"/>
    <property type="match status" value="1"/>
</dbReference>
<name>A0A8C6TDF1_9GOBI</name>
<protein>
    <submittedName>
        <fullName evidence="7">Hyaluronan-mediated motility receptor (RHAMM)</fullName>
    </submittedName>
</protein>
<keyword evidence="4" id="KW-0175">Coiled coil</keyword>
<dbReference type="AlphaFoldDB" id="A0A8C6TDF1"/>
<organism evidence="7 8">
    <name type="scientific">Neogobius melanostomus</name>
    <name type="common">round goby</name>
    <dbReference type="NCBI Taxonomy" id="47308"/>
    <lineage>
        <taxon>Eukaryota</taxon>
        <taxon>Metazoa</taxon>
        <taxon>Chordata</taxon>
        <taxon>Craniata</taxon>
        <taxon>Vertebrata</taxon>
        <taxon>Euteleostomi</taxon>
        <taxon>Actinopterygii</taxon>
        <taxon>Neopterygii</taxon>
        <taxon>Teleostei</taxon>
        <taxon>Neoteleostei</taxon>
        <taxon>Acanthomorphata</taxon>
        <taxon>Gobiaria</taxon>
        <taxon>Gobiiformes</taxon>
        <taxon>Gobioidei</taxon>
        <taxon>Gobiidae</taxon>
        <taxon>Benthophilinae</taxon>
        <taxon>Neogobiini</taxon>
        <taxon>Neogobius</taxon>
    </lineage>
</organism>
<dbReference type="GO" id="GO:0005540">
    <property type="term" value="F:hyaluronic acid binding"/>
    <property type="evidence" value="ECO:0007669"/>
    <property type="project" value="InterPro"/>
</dbReference>
<feature type="domain" description="Hyaluronan-mediated motility receptor C-terminal" evidence="6">
    <location>
        <begin position="392"/>
        <end position="536"/>
    </location>
</feature>
<accession>A0A8C6TDF1</accession>